<dbReference type="PANTHER" id="PTHR32494:SF5">
    <property type="entry name" value="ALLANTOATE AMIDOHYDROLASE"/>
    <property type="match status" value="1"/>
</dbReference>
<evidence type="ECO:0000256" key="2">
    <source>
        <dbReference type="ARBA" id="ARBA00022801"/>
    </source>
</evidence>
<dbReference type="CDD" id="cd03884">
    <property type="entry name" value="M20_bAS"/>
    <property type="match status" value="1"/>
</dbReference>
<keyword evidence="3" id="KW-0479">Metal-binding</keyword>
<feature type="binding site" evidence="3">
    <location>
        <position position="133"/>
    </location>
    <ligand>
        <name>Zn(2+)</name>
        <dbReference type="ChEBI" id="CHEBI:29105"/>
        <label>2</label>
    </ligand>
</feature>
<dbReference type="InterPro" id="IPR036264">
    <property type="entry name" value="Bact_exopeptidase_dim_dom"/>
</dbReference>
<feature type="binding site" evidence="3">
    <location>
        <position position="87"/>
    </location>
    <ligand>
        <name>Zn(2+)</name>
        <dbReference type="ChEBI" id="CHEBI:29105"/>
        <label>1</label>
    </ligand>
</feature>
<protein>
    <submittedName>
        <fullName evidence="5">Zn-dependent hydrolase</fullName>
    </submittedName>
</protein>
<dbReference type="InterPro" id="IPR010158">
    <property type="entry name" value="Amidase_Cbmase"/>
</dbReference>
<organism evidence="5 6">
    <name type="scientific">Candidatus Afipia apatlaquensis</name>
    <dbReference type="NCBI Taxonomy" id="2712852"/>
    <lineage>
        <taxon>Bacteria</taxon>
        <taxon>Pseudomonadati</taxon>
        <taxon>Pseudomonadota</taxon>
        <taxon>Alphaproteobacteria</taxon>
        <taxon>Hyphomicrobiales</taxon>
        <taxon>Nitrobacteraceae</taxon>
        <taxon>Afipia</taxon>
    </lineage>
</organism>
<dbReference type="PANTHER" id="PTHR32494">
    <property type="entry name" value="ALLANTOATE DEIMINASE-RELATED"/>
    <property type="match status" value="1"/>
</dbReference>
<dbReference type="Gene3D" id="3.30.70.360">
    <property type="match status" value="1"/>
</dbReference>
<dbReference type="InterPro" id="IPR011650">
    <property type="entry name" value="Peptidase_M20_dimer"/>
</dbReference>
<feature type="binding site" evidence="3">
    <location>
        <position position="98"/>
    </location>
    <ligand>
        <name>Zn(2+)</name>
        <dbReference type="ChEBI" id="CHEBI:29105"/>
        <label>2</label>
    </ligand>
</feature>
<dbReference type="PIRSF" id="PIRSF001235">
    <property type="entry name" value="Amidase_carbamoylase"/>
    <property type="match status" value="1"/>
</dbReference>
<dbReference type="NCBIfam" id="NF006769">
    <property type="entry name" value="PRK09290.1-3"/>
    <property type="match status" value="1"/>
</dbReference>
<dbReference type="SUPFAM" id="SSF53187">
    <property type="entry name" value="Zn-dependent exopeptidases"/>
    <property type="match status" value="1"/>
</dbReference>
<evidence type="ECO:0000313" key="6">
    <source>
        <dbReference type="Proteomes" id="UP000480266"/>
    </source>
</evidence>
<keyword evidence="6" id="KW-1185">Reference proteome</keyword>
<dbReference type="NCBIfam" id="NF006771">
    <property type="entry name" value="PRK09290.1-5"/>
    <property type="match status" value="1"/>
</dbReference>
<proteinExistence type="inferred from homology"/>
<dbReference type="Gene3D" id="3.40.630.10">
    <property type="entry name" value="Zn peptidases"/>
    <property type="match status" value="1"/>
</dbReference>
<dbReference type="GO" id="GO:0046872">
    <property type="term" value="F:metal ion binding"/>
    <property type="evidence" value="ECO:0007669"/>
    <property type="project" value="UniProtKB-KW"/>
</dbReference>
<name>A0A7C9RKL7_9BRAD</name>
<comment type="cofactor">
    <cofactor evidence="3">
        <name>Zn(2+)</name>
        <dbReference type="ChEBI" id="CHEBI:29105"/>
    </cofactor>
    <text evidence="3">Binds 2 Zn(2+) ions per subunit.</text>
</comment>
<comment type="similarity">
    <text evidence="1">Belongs to the peptidase M20 family.</text>
</comment>
<evidence type="ECO:0000256" key="3">
    <source>
        <dbReference type="PIRSR" id="PIRSR001235-1"/>
    </source>
</evidence>
<feature type="binding site" evidence="3">
    <location>
        <position position="386"/>
    </location>
    <ligand>
        <name>Zn(2+)</name>
        <dbReference type="ChEBI" id="CHEBI:29105"/>
        <label>2</label>
    </ligand>
</feature>
<dbReference type="NCBIfam" id="TIGR01879">
    <property type="entry name" value="hydantase"/>
    <property type="match status" value="1"/>
</dbReference>
<dbReference type="SUPFAM" id="SSF55031">
    <property type="entry name" value="Bacterial exopeptidase dimerisation domain"/>
    <property type="match status" value="1"/>
</dbReference>
<keyword evidence="3" id="KW-0862">Zinc</keyword>
<sequence length="422" mass="44987">MTKARSNLQIDSARLWGDIHETAKFGATPRGGVKRLTLGPEDKQVRDWFRTACEAAGCEVSVDALGTMFAIRPGRDMSKPPIGIGSHLDTQPTGGKYDGILGTLAALEVVRAMNDAGIETEYPICVCNWTNEEGSRYAPAMMASAAYAGDYTTDDILGRKDADGITVAEALDTIGYRGADAVGRQKFSAFVELHIEQGPLLEAENKTIGVVDRGQGIMWYNGSIAGFASHAGTTPMPLRKDALAAFSEVVLAVEKIARDLGPNAVGTIGEIRIDNPSRNVIPGDLTFTVDIRSSESATLDKLHDALQRAVAEIIARRNVKITVEQIWRKEPTVFDTKLVDAVETATKELGYSHRRITSGAGHDACNLAAVVPAAMIFVPCKDGVSHNELEDATQGDCTAGANVLLHTVLSLAGIVSAPNANN</sequence>
<evidence type="ECO:0000259" key="4">
    <source>
        <dbReference type="Pfam" id="PF07687"/>
    </source>
</evidence>
<dbReference type="GO" id="GO:0016813">
    <property type="term" value="F:hydrolase activity, acting on carbon-nitrogen (but not peptide) bonds, in linear amidines"/>
    <property type="evidence" value="ECO:0007669"/>
    <property type="project" value="InterPro"/>
</dbReference>
<dbReference type="Proteomes" id="UP000480266">
    <property type="component" value="Unassembled WGS sequence"/>
</dbReference>
<evidence type="ECO:0000256" key="1">
    <source>
        <dbReference type="ARBA" id="ARBA00006153"/>
    </source>
</evidence>
<keyword evidence="2 5" id="KW-0378">Hydrolase</keyword>
<gene>
    <name evidence="5" type="ORF">G4V63_29020</name>
</gene>
<reference evidence="5" key="1">
    <citation type="submission" date="2020-02" db="EMBL/GenBank/DDBJ databases">
        <title>Draft genome sequence of Candidatus Afipia apatlaquensis IBT-C3, a potential strain for decolorization of textile dyes.</title>
        <authorList>
            <person name="Sanchez-Reyes A."/>
            <person name="Breton-Deval L."/>
            <person name="Mangelson H."/>
            <person name="Sanchez-Flores A."/>
        </authorList>
    </citation>
    <scope>NUCLEOTIDE SEQUENCE [LARGE SCALE GENOMIC DNA]</scope>
    <source>
        <strain evidence="5">IBT-C3</strain>
    </source>
</reference>
<comment type="caution">
    <text evidence="5">The sequence shown here is derived from an EMBL/GenBank/DDBJ whole genome shotgun (WGS) entry which is preliminary data.</text>
</comment>
<dbReference type="Pfam" id="PF07687">
    <property type="entry name" value="M20_dimer"/>
    <property type="match status" value="1"/>
</dbReference>
<feature type="binding site" evidence="3">
    <location>
        <position position="194"/>
    </location>
    <ligand>
        <name>Zn(2+)</name>
        <dbReference type="ChEBI" id="CHEBI:29105"/>
        <label>1</label>
    </ligand>
</feature>
<feature type="domain" description="Peptidase M20 dimerisation" evidence="4">
    <location>
        <begin position="216"/>
        <end position="313"/>
    </location>
</feature>
<feature type="binding site" evidence="3">
    <location>
        <position position="98"/>
    </location>
    <ligand>
        <name>Zn(2+)</name>
        <dbReference type="ChEBI" id="CHEBI:29105"/>
        <label>1</label>
    </ligand>
</feature>
<dbReference type="AlphaFoldDB" id="A0A7C9RKL7"/>
<dbReference type="InterPro" id="IPR002933">
    <property type="entry name" value="Peptidase_M20"/>
</dbReference>
<dbReference type="EMBL" id="JAAMRR010001481">
    <property type="protein sequence ID" value="NGX99098.1"/>
    <property type="molecule type" value="Genomic_DNA"/>
</dbReference>
<accession>A0A7C9RKL7</accession>
<evidence type="ECO:0000313" key="5">
    <source>
        <dbReference type="EMBL" id="NGX99098.1"/>
    </source>
</evidence>
<dbReference type="Pfam" id="PF01546">
    <property type="entry name" value="Peptidase_M20"/>
    <property type="match status" value="1"/>
</dbReference>